<dbReference type="InterPro" id="IPR050764">
    <property type="entry name" value="CbbQ/NirQ/NorQ/GpvN"/>
</dbReference>
<feature type="domain" description="AAA+ ATPase" evidence="1">
    <location>
        <begin position="36"/>
        <end position="177"/>
    </location>
</feature>
<dbReference type="SMART" id="SM00382">
    <property type="entry name" value="AAA"/>
    <property type="match status" value="1"/>
</dbReference>
<dbReference type="GO" id="GO:0005524">
    <property type="term" value="F:ATP binding"/>
    <property type="evidence" value="ECO:0007669"/>
    <property type="project" value="InterPro"/>
</dbReference>
<protein>
    <submittedName>
        <fullName evidence="2">FIG022979: MoxR-like ATPases</fullName>
    </submittedName>
</protein>
<dbReference type="Pfam" id="PF07726">
    <property type="entry name" value="AAA_3"/>
    <property type="match status" value="1"/>
</dbReference>
<dbReference type="SUPFAM" id="SSF52540">
    <property type="entry name" value="P-loop containing nucleoside triphosphate hydrolases"/>
    <property type="match status" value="1"/>
</dbReference>
<dbReference type="Gene3D" id="3.40.50.300">
    <property type="entry name" value="P-loop containing nucleotide triphosphate hydrolases"/>
    <property type="match status" value="1"/>
</dbReference>
<dbReference type="InterPro" id="IPR003593">
    <property type="entry name" value="AAA+_ATPase"/>
</dbReference>
<gene>
    <name evidence="2" type="ORF">MNBD_GAMMA06-774</name>
</gene>
<dbReference type="PIRSF" id="PIRSF002849">
    <property type="entry name" value="AAA_ATPase_chaperone_MoxR_prd"/>
    <property type="match status" value="1"/>
</dbReference>
<dbReference type="InterPro" id="IPR027417">
    <property type="entry name" value="P-loop_NTPase"/>
</dbReference>
<reference evidence="2" key="1">
    <citation type="submission" date="2018-06" db="EMBL/GenBank/DDBJ databases">
        <authorList>
            <person name="Zhirakovskaya E."/>
        </authorList>
    </citation>
    <scope>NUCLEOTIDE SEQUENCE</scope>
</reference>
<dbReference type="PRINTS" id="PR00830">
    <property type="entry name" value="ENDOLAPTASE"/>
</dbReference>
<dbReference type="Gene3D" id="1.10.8.80">
    <property type="entry name" value="Magnesium chelatase subunit I, C-Terminal domain"/>
    <property type="match status" value="1"/>
</dbReference>
<dbReference type="GO" id="GO:0016887">
    <property type="term" value="F:ATP hydrolysis activity"/>
    <property type="evidence" value="ECO:0007669"/>
    <property type="project" value="InterPro"/>
</dbReference>
<proteinExistence type="predicted"/>
<dbReference type="PANTHER" id="PTHR42759:SF5">
    <property type="entry name" value="METHANOL DEHYDROGENASE REGULATOR"/>
    <property type="match status" value="1"/>
</dbReference>
<dbReference type="CDD" id="cd00009">
    <property type="entry name" value="AAA"/>
    <property type="match status" value="1"/>
</dbReference>
<sequence>MSTAVQQLEQEIQQQLGTVLFGMEKTIHGLCVALIAQGHVLLEGPPGLGKTLLAKSLAKILHGEFKRIQCTADMMPSDLTGIHVYDEKTSEFKLLAGPLFSEVVLVDEINRTGPKTQSSLLQAMEEGSITLDRKSYTLPENFFLMASQNPYDFEGVYPLPESQLDRFLLRLQLGYPSLDTEMEVLSHYDKPGGGHLNNALSFTPLTAGLLEQAKTQVKAIHVSEGLYRYVAEIAKASRSEPRLSLGLSTRGALALMRCARIEAAVQGRDYVVPDDVKIIAPEITAHRLILTPEATLEDIDCTHIYKDIVARIEVPRD</sequence>
<organism evidence="2">
    <name type="scientific">hydrothermal vent metagenome</name>
    <dbReference type="NCBI Taxonomy" id="652676"/>
    <lineage>
        <taxon>unclassified sequences</taxon>
        <taxon>metagenomes</taxon>
        <taxon>ecological metagenomes</taxon>
    </lineage>
</organism>
<dbReference type="InterPro" id="IPR011703">
    <property type="entry name" value="ATPase_AAA-3"/>
</dbReference>
<dbReference type="Pfam" id="PF17863">
    <property type="entry name" value="AAA_lid_2"/>
    <property type="match status" value="1"/>
</dbReference>
<evidence type="ECO:0000313" key="2">
    <source>
        <dbReference type="EMBL" id="VAW52392.1"/>
    </source>
</evidence>
<dbReference type="EMBL" id="UOFD01000046">
    <property type="protein sequence ID" value="VAW52392.1"/>
    <property type="molecule type" value="Genomic_DNA"/>
</dbReference>
<name>A0A3B0WM29_9ZZZZ</name>
<evidence type="ECO:0000259" key="1">
    <source>
        <dbReference type="SMART" id="SM00382"/>
    </source>
</evidence>
<dbReference type="PANTHER" id="PTHR42759">
    <property type="entry name" value="MOXR FAMILY PROTEIN"/>
    <property type="match status" value="1"/>
</dbReference>
<accession>A0A3B0WM29</accession>
<dbReference type="InterPro" id="IPR041628">
    <property type="entry name" value="ChlI/MoxR_AAA_lid"/>
</dbReference>
<dbReference type="AlphaFoldDB" id="A0A3B0WM29"/>